<dbReference type="PANTHER" id="PTHR43227:SF11">
    <property type="entry name" value="BLL4140 PROTEIN"/>
    <property type="match status" value="1"/>
</dbReference>
<proteinExistence type="predicted"/>
<dbReference type="SUPFAM" id="SSF161098">
    <property type="entry name" value="MetI-like"/>
    <property type="match status" value="1"/>
</dbReference>
<feature type="transmembrane region" description="Helical" evidence="7">
    <location>
        <begin position="55"/>
        <end position="76"/>
    </location>
</feature>
<dbReference type="InterPro" id="IPR050809">
    <property type="entry name" value="UgpAE/MalFG_permease"/>
</dbReference>
<gene>
    <name evidence="8" type="ORF">S03H2_02879</name>
</gene>
<dbReference type="PANTHER" id="PTHR43227">
    <property type="entry name" value="BLL4140 PROTEIN"/>
    <property type="match status" value="1"/>
</dbReference>
<feature type="non-terminal residue" evidence="8">
    <location>
        <position position="1"/>
    </location>
</feature>
<reference evidence="8" key="1">
    <citation type="journal article" date="2014" name="Front. Microbiol.">
        <title>High frequency of phylogenetically diverse reductive dehalogenase-homologous genes in deep subseafloor sedimentary metagenomes.</title>
        <authorList>
            <person name="Kawai M."/>
            <person name="Futagami T."/>
            <person name="Toyoda A."/>
            <person name="Takaki Y."/>
            <person name="Nishi S."/>
            <person name="Hori S."/>
            <person name="Arai W."/>
            <person name="Tsubouchi T."/>
            <person name="Morono Y."/>
            <person name="Uchiyama I."/>
            <person name="Ito T."/>
            <person name="Fujiyama A."/>
            <person name="Inagaki F."/>
            <person name="Takami H."/>
        </authorList>
    </citation>
    <scope>NUCLEOTIDE SEQUENCE</scope>
    <source>
        <strain evidence="8">Expedition CK06-06</strain>
    </source>
</reference>
<evidence type="ECO:0000256" key="5">
    <source>
        <dbReference type="ARBA" id="ARBA00022989"/>
    </source>
</evidence>
<dbReference type="Gene3D" id="1.10.3720.10">
    <property type="entry name" value="MetI-like"/>
    <property type="match status" value="1"/>
</dbReference>
<evidence type="ECO:0000256" key="2">
    <source>
        <dbReference type="ARBA" id="ARBA00022448"/>
    </source>
</evidence>
<evidence type="ECO:0000256" key="1">
    <source>
        <dbReference type="ARBA" id="ARBA00004651"/>
    </source>
</evidence>
<accession>X1F5Y1</accession>
<dbReference type="EMBL" id="BARU01001010">
    <property type="protein sequence ID" value="GAH27955.1"/>
    <property type="molecule type" value="Genomic_DNA"/>
</dbReference>
<evidence type="ECO:0000256" key="4">
    <source>
        <dbReference type="ARBA" id="ARBA00022692"/>
    </source>
</evidence>
<evidence type="ECO:0000256" key="6">
    <source>
        <dbReference type="ARBA" id="ARBA00023136"/>
    </source>
</evidence>
<keyword evidence="2" id="KW-0813">Transport</keyword>
<evidence type="ECO:0000256" key="7">
    <source>
        <dbReference type="SAM" id="Phobius"/>
    </source>
</evidence>
<keyword evidence="3" id="KW-1003">Cell membrane</keyword>
<comment type="subcellular location">
    <subcellularLocation>
        <location evidence="1">Cell membrane</location>
        <topology evidence="1">Multi-pass membrane protein</topology>
    </subcellularLocation>
</comment>
<comment type="caution">
    <text evidence="8">The sequence shown here is derived from an EMBL/GenBank/DDBJ whole genome shotgun (WGS) entry which is preliminary data.</text>
</comment>
<keyword evidence="4 7" id="KW-0812">Transmembrane</keyword>
<evidence type="ECO:0008006" key="9">
    <source>
        <dbReference type="Google" id="ProtNLM"/>
    </source>
</evidence>
<name>X1F5Y1_9ZZZZ</name>
<evidence type="ECO:0000313" key="8">
    <source>
        <dbReference type="EMBL" id="GAH27955.1"/>
    </source>
</evidence>
<dbReference type="InterPro" id="IPR035906">
    <property type="entry name" value="MetI-like_sf"/>
</dbReference>
<keyword evidence="6 7" id="KW-0472">Membrane</keyword>
<organism evidence="8">
    <name type="scientific">marine sediment metagenome</name>
    <dbReference type="NCBI Taxonomy" id="412755"/>
    <lineage>
        <taxon>unclassified sequences</taxon>
        <taxon>metagenomes</taxon>
        <taxon>ecological metagenomes</taxon>
    </lineage>
</organism>
<keyword evidence="5 7" id="KW-1133">Transmembrane helix</keyword>
<dbReference type="GO" id="GO:0005886">
    <property type="term" value="C:plasma membrane"/>
    <property type="evidence" value="ECO:0007669"/>
    <property type="project" value="UniProtKB-SubCell"/>
</dbReference>
<evidence type="ECO:0000256" key="3">
    <source>
        <dbReference type="ARBA" id="ARBA00022475"/>
    </source>
</evidence>
<sequence length="85" mass="9418">PLLKPQILIVSVLEIINVLKTFDLPFVATSGGPANSSRVAVMHIYDLAFKWNEMGAGSVAALFLFALIMGVTLLQWKIFRKPIEF</sequence>
<dbReference type="AlphaFoldDB" id="X1F5Y1"/>
<protein>
    <recommendedName>
        <fullName evidence="9">ABC transmembrane type-1 domain-containing protein</fullName>
    </recommendedName>
</protein>